<dbReference type="InterPro" id="IPR010024">
    <property type="entry name" value="CHP16711"/>
</dbReference>
<dbReference type="InterPro" id="IPR019096">
    <property type="entry name" value="YopX_protein"/>
</dbReference>
<evidence type="ECO:0000259" key="1">
    <source>
        <dbReference type="Pfam" id="PF09643"/>
    </source>
</evidence>
<reference evidence="2" key="1">
    <citation type="submission" date="2020-04" db="EMBL/GenBank/DDBJ databases">
        <authorList>
            <person name="Chiriac C."/>
            <person name="Salcher M."/>
            <person name="Ghai R."/>
            <person name="Kavagutti S V."/>
        </authorList>
    </citation>
    <scope>NUCLEOTIDE SEQUENCE</scope>
</reference>
<proteinExistence type="predicted"/>
<dbReference type="InterPro" id="IPR023385">
    <property type="entry name" value="YopX-like_C"/>
</dbReference>
<dbReference type="Gene3D" id="2.30.30.290">
    <property type="entry name" value="YopX-like domains"/>
    <property type="match status" value="1"/>
</dbReference>
<dbReference type="SUPFAM" id="SSF159006">
    <property type="entry name" value="YopX-like"/>
    <property type="match status" value="1"/>
</dbReference>
<gene>
    <name evidence="2" type="ORF">UFOVP615_14</name>
</gene>
<sequence>MREIEFRAYCPEKKCMAYQGTPDLETIQSFMFHWGDKILMQYTGFKDRNGKKVYEGDIVNHKNWCGSYEESPEEIYDCNQGIVKFKEGAYYPRYINEDCEDFFYSYKVFDLEVVGNIFENPEILNKCW</sequence>
<dbReference type="Pfam" id="PF09643">
    <property type="entry name" value="YopX"/>
    <property type="match status" value="1"/>
</dbReference>
<protein>
    <recommendedName>
        <fullName evidence="1">YopX protein domain-containing protein</fullName>
    </recommendedName>
</protein>
<dbReference type="EMBL" id="LR796584">
    <property type="protein sequence ID" value="CAB4152491.1"/>
    <property type="molecule type" value="Genomic_DNA"/>
</dbReference>
<accession>A0A6J5N3A7</accession>
<feature type="domain" description="YopX protein" evidence="1">
    <location>
        <begin position="36"/>
        <end position="124"/>
    </location>
</feature>
<evidence type="ECO:0000313" key="2">
    <source>
        <dbReference type="EMBL" id="CAB4152491.1"/>
    </source>
</evidence>
<dbReference type="NCBIfam" id="TIGR01671">
    <property type="entry name" value="phage_TIGR01671"/>
    <property type="match status" value="1"/>
</dbReference>
<organism evidence="2">
    <name type="scientific">uncultured Caudovirales phage</name>
    <dbReference type="NCBI Taxonomy" id="2100421"/>
    <lineage>
        <taxon>Viruses</taxon>
        <taxon>Duplodnaviria</taxon>
        <taxon>Heunggongvirae</taxon>
        <taxon>Uroviricota</taxon>
        <taxon>Caudoviricetes</taxon>
        <taxon>Peduoviridae</taxon>
        <taxon>Maltschvirus</taxon>
        <taxon>Maltschvirus maltsch</taxon>
    </lineage>
</organism>
<name>A0A6J5N3A7_9CAUD</name>